<dbReference type="Proteomes" id="UP000647836">
    <property type="component" value="Unassembled WGS sequence"/>
</dbReference>
<keyword evidence="3" id="KW-1185">Reference proteome</keyword>
<keyword evidence="1" id="KW-0472">Membrane</keyword>
<dbReference type="PANTHER" id="PTHR38446:SF1">
    <property type="entry name" value="BLL0914 PROTEIN"/>
    <property type="match status" value="1"/>
</dbReference>
<feature type="transmembrane region" description="Helical" evidence="1">
    <location>
        <begin position="87"/>
        <end position="103"/>
    </location>
</feature>
<evidence type="ECO:0000313" key="2">
    <source>
        <dbReference type="EMBL" id="MBE9104332.1"/>
    </source>
</evidence>
<keyword evidence="1" id="KW-0812">Transmembrane</keyword>
<dbReference type="Pfam" id="PF06993">
    <property type="entry name" value="DUF1304"/>
    <property type="match status" value="1"/>
</dbReference>
<dbReference type="RefSeq" id="WP_194041837.1">
    <property type="nucleotide sequence ID" value="NZ_JADEXF010000109.1"/>
</dbReference>
<dbReference type="InterPro" id="IPR009732">
    <property type="entry name" value="DUF1304"/>
</dbReference>
<gene>
    <name evidence="2" type="ORF">IQ229_05065</name>
</gene>
<keyword evidence="1" id="KW-1133">Transmembrane helix</keyword>
<protein>
    <submittedName>
        <fullName evidence="2">DUF1304 domain-containing protein</fullName>
    </submittedName>
</protein>
<comment type="caution">
    <text evidence="2">The sequence shown here is derived from an EMBL/GenBank/DDBJ whole genome shotgun (WGS) entry which is preliminary data.</text>
</comment>
<feature type="transmembrane region" description="Helical" evidence="1">
    <location>
        <begin position="54"/>
        <end position="75"/>
    </location>
</feature>
<organism evidence="2 3">
    <name type="scientific">Nostoc cf. edaphicum LEGE 07299</name>
    <dbReference type="NCBI Taxonomy" id="2777974"/>
    <lineage>
        <taxon>Bacteria</taxon>
        <taxon>Bacillati</taxon>
        <taxon>Cyanobacteriota</taxon>
        <taxon>Cyanophyceae</taxon>
        <taxon>Nostocales</taxon>
        <taxon>Nostocaceae</taxon>
        <taxon>Nostoc</taxon>
    </lineage>
</organism>
<reference evidence="2 3" key="1">
    <citation type="submission" date="2020-10" db="EMBL/GenBank/DDBJ databases">
        <authorList>
            <person name="Castelo-Branco R."/>
            <person name="Eusebio N."/>
            <person name="Adriana R."/>
            <person name="Vieira A."/>
            <person name="Brugerolle De Fraissinette N."/>
            <person name="Rezende De Castro R."/>
            <person name="Schneider M.P."/>
            <person name="Vasconcelos V."/>
            <person name="Leao P.N."/>
        </authorList>
    </citation>
    <scope>NUCLEOTIDE SEQUENCE [LARGE SCALE GENOMIC DNA]</scope>
    <source>
        <strain evidence="2 3">LEGE 07299</strain>
    </source>
</reference>
<accession>A0ABR9TV98</accession>
<dbReference type="EMBL" id="JADEXF010000109">
    <property type="protein sequence ID" value="MBE9104332.1"/>
    <property type="molecule type" value="Genomic_DNA"/>
</dbReference>
<evidence type="ECO:0000256" key="1">
    <source>
        <dbReference type="SAM" id="Phobius"/>
    </source>
</evidence>
<name>A0ABR9TV98_9NOSO</name>
<dbReference type="PANTHER" id="PTHR38446">
    <property type="entry name" value="BLL0914 PROTEIN"/>
    <property type="match status" value="1"/>
</dbReference>
<sequence length="132" mass="14657">MKFLSIPKYWINFCLVWAVVVHLFFLVAEMFFWQTSFVQETLLGGFTIAQKAEILAHNVGLYNGFLSAGALWGLLAMNPKIPKVKPAVFILVCAFIAGIYGSISLGRPTAFLLQSLPSIIALPLIWLDNHEG</sequence>
<evidence type="ECO:0000313" key="3">
    <source>
        <dbReference type="Proteomes" id="UP000647836"/>
    </source>
</evidence>
<feature type="transmembrane region" description="Helical" evidence="1">
    <location>
        <begin position="9"/>
        <end position="34"/>
    </location>
</feature>
<proteinExistence type="predicted"/>